<dbReference type="Pfam" id="PF22936">
    <property type="entry name" value="Pol_BBD"/>
    <property type="match status" value="1"/>
</dbReference>
<evidence type="ECO:0000313" key="4">
    <source>
        <dbReference type="Proteomes" id="UP000257109"/>
    </source>
</evidence>
<proteinExistence type="predicted"/>
<feature type="non-terminal residue" evidence="3">
    <location>
        <position position="1"/>
    </location>
</feature>
<protein>
    <recommendedName>
        <fullName evidence="2">Retrovirus-related Pol polyprotein from transposon TNT 1-94-like beta-barrel domain-containing protein</fullName>
    </recommendedName>
</protein>
<keyword evidence="4" id="KW-1185">Reference proteome</keyword>
<accession>A0A371G9A3</accession>
<feature type="domain" description="Retrovirus-related Pol polyprotein from transposon TNT 1-94-like beta-barrel" evidence="2">
    <location>
        <begin position="8"/>
        <end position="56"/>
    </location>
</feature>
<evidence type="ECO:0000259" key="2">
    <source>
        <dbReference type="Pfam" id="PF22936"/>
    </source>
</evidence>
<keyword evidence="1" id="KW-1133">Transmembrane helix</keyword>
<dbReference type="EMBL" id="QJKJ01006329">
    <property type="protein sequence ID" value="RDX87109.1"/>
    <property type="molecule type" value="Genomic_DNA"/>
</dbReference>
<name>A0A371G9A3_MUCPR</name>
<dbReference type="OrthoDB" id="439192at2759"/>
<dbReference type="Proteomes" id="UP000257109">
    <property type="component" value="Unassembled WGS sequence"/>
</dbReference>
<feature type="transmembrane region" description="Helical" evidence="1">
    <location>
        <begin position="154"/>
        <end position="176"/>
    </location>
</feature>
<comment type="caution">
    <text evidence="3">The sequence shown here is derived from an EMBL/GenBank/DDBJ whole genome shotgun (WGS) entry which is preliminary data.</text>
</comment>
<gene>
    <name evidence="3" type="ORF">CR513_31459</name>
</gene>
<dbReference type="InterPro" id="IPR054722">
    <property type="entry name" value="PolX-like_BBD"/>
</dbReference>
<reference evidence="3" key="1">
    <citation type="submission" date="2018-05" db="EMBL/GenBank/DDBJ databases">
        <title>Draft genome of Mucuna pruriens seed.</title>
        <authorList>
            <person name="Nnadi N.E."/>
            <person name="Vos R."/>
            <person name="Hasami M.H."/>
            <person name="Devisetty U.K."/>
            <person name="Aguiy J.C."/>
        </authorList>
    </citation>
    <scope>NUCLEOTIDE SEQUENCE [LARGE SCALE GENOMIC DNA]</scope>
    <source>
        <strain evidence="3">JCA_2017</strain>
    </source>
</reference>
<evidence type="ECO:0000256" key="1">
    <source>
        <dbReference type="SAM" id="Phobius"/>
    </source>
</evidence>
<dbReference type="AlphaFoldDB" id="A0A371G9A3"/>
<keyword evidence="1" id="KW-0812">Transmembrane</keyword>
<keyword evidence="1" id="KW-0472">Membrane</keyword>
<sequence length="199" mass="22756">MENTALSKKQLIAVANGDHVPIVGSGNIQLQSSLSLHNVLHVLKLANNLISIHRLIQDWNYSELKTRRMIRVAKEQCGLYYLQHTKIGNTSIRKIFLPVNSQAQKHGQLLKFGFTINVLDIHRLGYLRQCFHIYLQKCLSSPLSVMFVSFQSNIVQHFLLIIIKVLNLLSLFILMYEGQLVTLYRGPSDLYCLLMIVPV</sequence>
<organism evidence="3 4">
    <name type="scientific">Mucuna pruriens</name>
    <name type="common">Velvet bean</name>
    <name type="synonym">Dolichos pruriens</name>
    <dbReference type="NCBI Taxonomy" id="157652"/>
    <lineage>
        <taxon>Eukaryota</taxon>
        <taxon>Viridiplantae</taxon>
        <taxon>Streptophyta</taxon>
        <taxon>Embryophyta</taxon>
        <taxon>Tracheophyta</taxon>
        <taxon>Spermatophyta</taxon>
        <taxon>Magnoliopsida</taxon>
        <taxon>eudicotyledons</taxon>
        <taxon>Gunneridae</taxon>
        <taxon>Pentapetalae</taxon>
        <taxon>rosids</taxon>
        <taxon>fabids</taxon>
        <taxon>Fabales</taxon>
        <taxon>Fabaceae</taxon>
        <taxon>Papilionoideae</taxon>
        <taxon>50 kb inversion clade</taxon>
        <taxon>NPAAA clade</taxon>
        <taxon>indigoferoid/millettioid clade</taxon>
        <taxon>Phaseoleae</taxon>
        <taxon>Mucuna</taxon>
    </lineage>
</organism>
<evidence type="ECO:0000313" key="3">
    <source>
        <dbReference type="EMBL" id="RDX87109.1"/>
    </source>
</evidence>